<evidence type="ECO:0000313" key="4">
    <source>
        <dbReference type="Proteomes" id="UP000473325"/>
    </source>
</evidence>
<proteinExistence type="predicted"/>
<dbReference type="InterPro" id="IPR009597">
    <property type="entry name" value="DUF1206"/>
</dbReference>
<feature type="transmembrane region" description="Helical" evidence="1">
    <location>
        <begin position="27"/>
        <end position="48"/>
    </location>
</feature>
<dbReference type="Proteomes" id="UP000473325">
    <property type="component" value="Unassembled WGS sequence"/>
</dbReference>
<evidence type="ECO:0000313" key="3">
    <source>
        <dbReference type="EMBL" id="MXG90708.1"/>
    </source>
</evidence>
<dbReference type="EMBL" id="WUEK01000008">
    <property type="protein sequence ID" value="MXG90708.1"/>
    <property type="molecule type" value="Genomic_DNA"/>
</dbReference>
<feature type="transmembrane region" description="Helical" evidence="1">
    <location>
        <begin position="158"/>
        <end position="178"/>
    </location>
</feature>
<organism evidence="3 4">
    <name type="scientific">Nocardioides flavescens</name>
    <dbReference type="NCBI Taxonomy" id="2691959"/>
    <lineage>
        <taxon>Bacteria</taxon>
        <taxon>Bacillati</taxon>
        <taxon>Actinomycetota</taxon>
        <taxon>Actinomycetes</taxon>
        <taxon>Propionibacteriales</taxon>
        <taxon>Nocardioidaceae</taxon>
        <taxon>Nocardioides</taxon>
    </lineage>
</organism>
<reference evidence="3 4" key="1">
    <citation type="submission" date="2019-12" db="EMBL/GenBank/DDBJ databases">
        <authorList>
            <person name="Kun Z."/>
        </authorList>
    </citation>
    <scope>NUCLEOTIDE SEQUENCE [LARGE SCALE GENOMIC DNA]</scope>
    <source>
        <strain evidence="3 4">YIM 123512</strain>
    </source>
</reference>
<feature type="transmembrane region" description="Helical" evidence="1">
    <location>
        <begin position="252"/>
        <end position="273"/>
    </location>
</feature>
<keyword evidence="4" id="KW-1185">Reference proteome</keyword>
<feature type="transmembrane region" description="Helical" evidence="1">
    <location>
        <begin position="215"/>
        <end position="232"/>
    </location>
</feature>
<sequence>MSSTADDAARKVEQAGRRAHDSDGIDVAVRAGLVAYGVVHLALGWLALQLATGDREGTPSQTGAVKELAQQPFGGALVWAIGIGMFLLVAWQVLEAAVGHREEQGSTRVRKRVTSVVKAVVYAVIGVTAIKVAVGARTSSSNDRQSDTWTAEVMSWPGGQLLVVVGGLVVIGVGAYLVHKAWSEGFRKYLTAGATSGDVGQAYVWFGKAGYTAKGVALGIVGGLFVYAGVTHDAQKSGGLDTALQKVLHQPLGPYLLGLIAVGIICFGLFCFARARHLSR</sequence>
<feature type="transmembrane region" description="Helical" evidence="1">
    <location>
        <begin position="119"/>
        <end position="138"/>
    </location>
</feature>
<name>A0A6L7EYJ8_9ACTN</name>
<comment type="caution">
    <text evidence="3">The sequence shown here is derived from an EMBL/GenBank/DDBJ whole genome shotgun (WGS) entry which is preliminary data.</text>
</comment>
<evidence type="ECO:0000256" key="1">
    <source>
        <dbReference type="SAM" id="Phobius"/>
    </source>
</evidence>
<keyword evidence="1" id="KW-1133">Transmembrane helix</keyword>
<feature type="domain" description="DUF1206" evidence="2">
    <location>
        <begin position="209"/>
        <end position="276"/>
    </location>
</feature>
<dbReference type="RefSeq" id="WP_160878630.1">
    <property type="nucleotide sequence ID" value="NZ_WUEK01000008.1"/>
</dbReference>
<gene>
    <name evidence="3" type="ORF">GRQ65_14255</name>
</gene>
<keyword evidence="1" id="KW-0812">Transmembrane</keyword>
<dbReference type="Pfam" id="PF06724">
    <property type="entry name" value="DUF1206"/>
    <property type="match status" value="3"/>
</dbReference>
<feature type="domain" description="DUF1206" evidence="2">
    <location>
        <begin position="116"/>
        <end position="183"/>
    </location>
</feature>
<feature type="domain" description="DUF1206" evidence="2">
    <location>
        <begin position="31"/>
        <end position="98"/>
    </location>
</feature>
<protein>
    <submittedName>
        <fullName evidence="3">DUF1206 domain-containing protein</fullName>
    </submittedName>
</protein>
<keyword evidence="1" id="KW-0472">Membrane</keyword>
<dbReference type="AlphaFoldDB" id="A0A6L7EYJ8"/>
<evidence type="ECO:0000259" key="2">
    <source>
        <dbReference type="Pfam" id="PF06724"/>
    </source>
</evidence>
<feature type="transmembrane region" description="Helical" evidence="1">
    <location>
        <begin position="76"/>
        <end position="98"/>
    </location>
</feature>
<accession>A0A6L7EYJ8</accession>